<dbReference type="SUPFAM" id="SSF53187">
    <property type="entry name" value="Zn-dependent exopeptidases"/>
    <property type="match status" value="1"/>
</dbReference>
<organism evidence="3 4">
    <name type="scientific">Candidatus Kutchimonas denitrificans</name>
    <dbReference type="NCBI Taxonomy" id="3056748"/>
    <lineage>
        <taxon>Bacteria</taxon>
        <taxon>Pseudomonadati</taxon>
        <taxon>Gemmatimonadota</taxon>
        <taxon>Gemmatimonadia</taxon>
        <taxon>Candidatus Palauibacterales</taxon>
        <taxon>Candidatus Palauibacteraceae</taxon>
        <taxon>Candidatus Kutchimonas</taxon>
    </lineage>
</organism>
<evidence type="ECO:0000313" key="4">
    <source>
        <dbReference type="Proteomes" id="UP000702544"/>
    </source>
</evidence>
<dbReference type="PANTHER" id="PTHR10404">
    <property type="entry name" value="N-ACETYLATED-ALPHA-LINKED ACIDIC DIPEPTIDASE"/>
    <property type="match status" value="1"/>
</dbReference>
<proteinExistence type="predicted"/>
<sequence>MAEEYGLADVKLIKQEYGGVPWNASFADLWIVEPEPRRIASTLGSPLHLVDYSRPANVTAELVDVGAGDEEDFDGVDVRGKVVLTYGSAFAVMARAVGERGAAGLVVYPNPFSDQVAYPDQLPWTRMSSRGGDDWEPTFAFNLSLRQGLALRDRLAASDEPVIVRAVVESEFSSVQGDEPWQVMVEAFIPGSDPNAGQDIVLTGHLQEEATSANDDASGCASVLEVARALNRLINEGRLPRPKRNIRLWWVTEISSQRRYFADHPEAHHDMWVNINQDMVGA</sequence>
<gene>
    <name evidence="3" type="ORF">GWO12_12410</name>
</gene>
<evidence type="ECO:0000259" key="2">
    <source>
        <dbReference type="Pfam" id="PF04389"/>
    </source>
</evidence>
<dbReference type="InterPro" id="IPR046450">
    <property type="entry name" value="PA_dom_sf"/>
</dbReference>
<dbReference type="Proteomes" id="UP000702544">
    <property type="component" value="Unassembled WGS sequence"/>
</dbReference>
<dbReference type="InterPro" id="IPR039373">
    <property type="entry name" value="Peptidase_M28B"/>
</dbReference>
<protein>
    <submittedName>
        <fullName evidence="3">M28 family peptidase</fullName>
    </submittedName>
</protein>
<reference evidence="3 4" key="1">
    <citation type="submission" date="2020-01" db="EMBL/GenBank/DDBJ databases">
        <title>Genomes assembled from Gulf of Kutch pelagic sediment metagenomes.</title>
        <authorList>
            <person name="Chandrashekar M."/>
            <person name="Mahajan M.S."/>
            <person name="Dave K.J."/>
            <person name="Vatsa P."/>
            <person name="Nathani N.M."/>
        </authorList>
    </citation>
    <scope>NUCLEOTIDE SEQUENCE [LARGE SCALE GENOMIC DNA]</scope>
    <source>
        <strain evidence="3">KS3-K002</strain>
    </source>
</reference>
<dbReference type="PANTHER" id="PTHR10404:SF46">
    <property type="entry name" value="VACUOLAR PROTEIN SORTING-ASSOCIATED PROTEIN 70"/>
    <property type="match status" value="1"/>
</dbReference>
<name>A0AAE4ZCE0_9BACT</name>
<feature type="domain" description="Peptidase M28" evidence="2">
    <location>
        <begin position="190"/>
        <end position="281"/>
    </location>
</feature>
<dbReference type="Pfam" id="PF04389">
    <property type="entry name" value="Peptidase_M28"/>
    <property type="match status" value="1"/>
</dbReference>
<dbReference type="EMBL" id="JAACAK010000099">
    <property type="protein sequence ID" value="NIR75896.1"/>
    <property type="molecule type" value="Genomic_DNA"/>
</dbReference>
<dbReference type="SUPFAM" id="SSF52025">
    <property type="entry name" value="PA domain"/>
    <property type="match status" value="1"/>
</dbReference>
<feature type="domain" description="PA" evidence="1">
    <location>
        <begin position="58"/>
        <end position="125"/>
    </location>
</feature>
<evidence type="ECO:0000259" key="1">
    <source>
        <dbReference type="Pfam" id="PF02225"/>
    </source>
</evidence>
<dbReference type="InterPro" id="IPR003137">
    <property type="entry name" value="PA_domain"/>
</dbReference>
<dbReference type="Gene3D" id="3.50.30.30">
    <property type="match status" value="1"/>
</dbReference>
<dbReference type="Gene3D" id="3.40.630.10">
    <property type="entry name" value="Zn peptidases"/>
    <property type="match status" value="1"/>
</dbReference>
<dbReference type="AlphaFoldDB" id="A0AAE4ZCE0"/>
<comment type="caution">
    <text evidence="3">The sequence shown here is derived from an EMBL/GenBank/DDBJ whole genome shotgun (WGS) entry which is preliminary data.</text>
</comment>
<feature type="non-terminal residue" evidence="3">
    <location>
        <position position="1"/>
    </location>
</feature>
<feature type="non-terminal residue" evidence="3">
    <location>
        <position position="282"/>
    </location>
</feature>
<dbReference type="Pfam" id="PF02225">
    <property type="entry name" value="PA"/>
    <property type="match status" value="1"/>
</dbReference>
<accession>A0AAE4ZCE0</accession>
<dbReference type="InterPro" id="IPR007484">
    <property type="entry name" value="Peptidase_M28"/>
</dbReference>
<evidence type="ECO:0000313" key="3">
    <source>
        <dbReference type="EMBL" id="NIR75896.1"/>
    </source>
</evidence>